<keyword evidence="3" id="KW-0809">Transit peptide</keyword>
<keyword evidence="9" id="KW-1185">Reference proteome</keyword>
<keyword evidence="6" id="KW-0687">Ribonucleoprotein</keyword>
<reference evidence="8" key="3">
    <citation type="submission" date="2025-09" db="UniProtKB">
        <authorList>
            <consortium name="Ensembl"/>
        </authorList>
    </citation>
    <scope>IDENTIFICATION</scope>
</reference>
<dbReference type="SUPFAM" id="SSF52540">
    <property type="entry name" value="P-loop containing nucleoside triphosphate hydrolases"/>
    <property type="match status" value="1"/>
</dbReference>
<dbReference type="InterPro" id="IPR027417">
    <property type="entry name" value="P-loop_NTPase"/>
</dbReference>
<reference evidence="8" key="1">
    <citation type="submission" date="2019-06" db="EMBL/GenBank/DDBJ databases">
        <title>G10K-VGP Goodes thornscrub tortoise genome, primary haplotype.</title>
        <authorList>
            <person name="Murphy B."/>
            <person name="Edwards T."/>
            <person name="Rhie A."/>
            <person name="Koren S."/>
            <person name="Phillippy A."/>
            <person name="Fedrigo O."/>
            <person name="Haase B."/>
            <person name="Mountcastle J."/>
            <person name="Lewin H."/>
            <person name="Damas J."/>
            <person name="Howe K."/>
            <person name="Formenti G."/>
            <person name="Myers G."/>
            <person name="Durbin R."/>
            <person name="Jarvis E.D."/>
        </authorList>
    </citation>
    <scope>NUCLEOTIDE SEQUENCE [LARGE SCALE GENOMIC DNA]</scope>
</reference>
<dbReference type="GO" id="GO:0003735">
    <property type="term" value="F:structural constituent of ribosome"/>
    <property type="evidence" value="ECO:0007669"/>
    <property type="project" value="Ensembl"/>
</dbReference>
<evidence type="ECO:0000256" key="6">
    <source>
        <dbReference type="ARBA" id="ARBA00023274"/>
    </source>
</evidence>
<accession>A0A8C4VZ16</accession>
<comment type="subcellular location">
    <subcellularLocation>
        <location evidence="1">Mitochondrion</location>
    </subcellularLocation>
</comment>
<evidence type="ECO:0000313" key="8">
    <source>
        <dbReference type="Ensembl" id="ENSGEVP00005008663.1"/>
    </source>
</evidence>
<dbReference type="InterPro" id="IPR008092">
    <property type="entry name" value="Ribosomal_mS29_met"/>
</dbReference>
<dbReference type="Proteomes" id="UP000694390">
    <property type="component" value="Chromosome 24"/>
</dbReference>
<name>A0A8C4VZ16_9SAUR</name>
<dbReference type="Ensembl" id="ENSGEVT00005009093.1">
    <property type="protein sequence ID" value="ENSGEVP00005008663.1"/>
    <property type="gene ID" value="ENSGEVG00005006232.1"/>
</dbReference>
<dbReference type="GO" id="GO:0032543">
    <property type="term" value="P:mitochondrial translation"/>
    <property type="evidence" value="ECO:0007669"/>
    <property type="project" value="Ensembl"/>
</dbReference>
<dbReference type="GO" id="GO:0005654">
    <property type="term" value="C:nucleoplasm"/>
    <property type="evidence" value="ECO:0007669"/>
    <property type="project" value="Ensembl"/>
</dbReference>
<dbReference type="AlphaFoldDB" id="A0A8C4VZ16"/>
<proteinExistence type="inferred from homology"/>
<evidence type="ECO:0000256" key="2">
    <source>
        <dbReference type="ARBA" id="ARBA00009863"/>
    </source>
</evidence>
<dbReference type="GO" id="GO:0003924">
    <property type="term" value="F:GTPase activity"/>
    <property type="evidence" value="ECO:0007669"/>
    <property type="project" value="Ensembl"/>
</dbReference>
<dbReference type="Pfam" id="PF10236">
    <property type="entry name" value="DAP3"/>
    <property type="match status" value="1"/>
</dbReference>
<reference evidence="8" key="2">
    <citation type="submission" date="2025-08" db="UniProtKB">
        <authorList>
            <consortium name="Ensembl"/>
        </authorList>
    </citation>
    <scope>IDENTIFICATION</scope>
</reference>
<comment type="similarity">
    <text evidence="2">Belongs to the mitochondrion-specific ribosomal protein mS29 family.</text>
</comment>
<dbReference type="GO" id="GO:0005763">
    <property type="term" value="C:mitochondrial small ribosomal subunit"/>
    <property type="evidence" value="ECO:0007669"/>
    <property type="project" value="TreeGrafter"/>
</dbReference>
<dbReference type="InterPro" id="IPR019368">
    <property type="entry name" value="Ribosomal_mS29"/>
</dbReference>
<dbReference type="PANTHER" id="PTHR12810">
    <property type="entry name" value="MITOCHONDRIAL 28S RIBOSOMAL PROTEIN S29"/>
    <property type="match status" value="1"/>
</dbReference>
<gene>
    <name evidence="8" type="primary">DAP3</name>
</gene>
<keyword evidence="4" id="KW-0689">Ribosomal protein</keyword>
<evidence type="ECO:0000256" key="3">
    <source>
        <dbReference type="ARBA" id="ARBA00022946"/>
    </source>
</evidence>
<evidence type="ECO:0000256" key="1">
    <source>
        <dbReference type="ARBA" id="ARBA00004173"/>
    </source>
</evidence>
<sequence>MEKGILQRYLQLLCCPPRQCCCFNNMLYCCEAHTHHLMLCRNLIGLFNGIMLRSVKGVICQGPKLDSGYFLHASARAWLSAAVNQDVQIPAEKPRTVFRTSESNPANHAEQHEGQHYSIPLQEVKVVFPHGLPCRFQMQMRTFNESCLMVRKPALELLGYLKNTSFAHPAIRYVIYGEKGTGKTMTLCHAVHYCAKQDWLVLHIPDAHLWVKNCRELMQSSYNKERFDQPLEASTWLKNFKTSNDHFLKEIKTQQTYMWSKRESTEKGRPLGEVVEQGLTRVKNASDAVGVVLKELKKQCPLGSFRLLVAVDGINALWGRTTLRKKDKSAVSPEELTLVHNLRKMVVNDWNGGAIVTTLSQTGSLFKPRSAYLPHELLGKEGFDTLDPFIPIQVSNYSQREFESCYQYYLDRKWLQHERASTEEGRKELLFLSNSNPWQMERISAYL</sequence>
<dbReference type="OrthoDB" id="274828at2759"/>
<evidence type="ECO:0000256" key="7">
    <source>
        <dbReference type="ARBA" id="ARBA00035140"/>
    </source>
</evidence>
<evidence type="ECO:0000256" key="5">
    <source>
        <dbReference type="ARBA" id="ARBA00023128"/>
    </source>
</evidence>
<organism evidence="8 9">
    <name type="scientific">Gopherus evgoodei</name>
    <name type="common">Goodes thornscrub tortoise</name>
    <dbReference type="NCBI Taxonomy" id="1825980"/>
    <lineage>
        <taxon>Eukaryota</taxon>
        <taxon>Metazoa</taxon>
        <taxon>Chordata</taxon>
        <taxon>Craniata</taxon>
        <taxon>Vertebrata</taxon>
        <taxon>Euteleostomi</taxon>
        <taxon>Archelosauria</taxon>
        <taxon>Testudinata</taxon>
        <taxon>Testudines</taxon>
        <taxon>Cryptodira</taxon>
        <taxon>Durocryptodira</taxon>
        <taxon>Testudinoidea</taxon>
        <taxon>Testudinidae</taxon>
        <taxon>Gopherus</taxon>
    </lineage>
</organism>
<evidence type="ECO:0000256" key="4">
    <source>
        <dbReference type="ARBA" id="ARBA00022980"/>
    </source>
</evidence>
<protein>
    <recommendedName>
        <fullName evidence="7">Small ribosomal subunit protein mS29</fullName>
    </recommendedName>
</protein>
<dbReference type="PRINTS" id="PR01716">
    <property type="entry name" value="DEATHASSOCP3"/>
</dbReference>
<dbReference type="PANTHER" id="PTHR12810:SF0">
    <property type="entry name" value="SMALL RIBOSOMAL SUBUNIT PROTEIN MS29"/>
    <property type="match status" value="1"/>
</dbReference>
<evidence type="ECO:0000313" key="9">
    <source>
        <dbReference type="Proteomes" id="UP000694390"/>
    </source>
</evidence>
<dbReference type="GO" id="GO:0008637">
    <property type="term" value="P:apoptotic mitochondrial changes"/>
    <property type="evidence" value="ECO:0007669"/>
    <property type="project" value="Ensembl"/>
</dbReference>
<dbReference type="GeneTree" id="ENSGT00390000015248"/>
<keyword evidence="5" id="KW-0496">Mitochondrion</keyword>